<protein>
    <submittedName>
        <fullName evidence="1">Uncharacterized protein</fullName>
    </submittedName>
</protein>
<keyword evidence="2" id="KW-1185">Reference proteome</keyword>
<gene>
    <name evidence="1" type="ORF">BN2614_LOCUS3</name>
</gene>
<evidence type="ECO:0000313" key="2">
    <source>
        <dbReference type="Proteomes" id="UP000269945"/>
    </source>
</evidence>
<dbReference type="EMBL" id="CYRY02006773">
    <property type="protein sequence ID" value="VCW74417.1"/>
    <property type="molecule type" value="Genomic_DNA"/>
</dbReference>
<sequence length="45" mass="5057">MSASPWQPLTQGPPRRQRTASRCVLVWDHWDLTGISLGQAPEPQT</sequence>
<reference evidence="1 2" key="1">
    <citation type="submission" date="2018-10" db="EMBL/GenBank/DDBJ databases">
        <authorList>
            <person name="Ekblom R."/>
            <person name="Jareborg N."/>
        </authorList>
    </citation>
    <scope>NUCLEOTIDE SEQUENCE [LARGE SCALE GENOMIC DNA]</scope>
    <source>
        <tissue evidence="1">Muscle</tissue>
    </source>
</reference>
<dbReference type="AlphaFoldDB" id="A0A9X9LL84"/>
<evidence type="ECO:0000313" key="1">
    <source>
        <dbReference type="EMBL" id="VCW74417.1"/>
    </source>
</evidence>
<proteinExistence type="predicted"/>
<accession>A0A9X9LL84</accession>
<name>A0A9X9LL84_GULGU</name>
<dbReference type="Proteomes" id="UP000269945">
    <property type="component" value="Unassembled WGS sequence"/>
</dbReference>
<comment type="caution">
    <text evidence="1">The sequence shown here is derived from an EMBL/GenBank/DDBJ whole genome shotgun (WGS) entry which is preliminary data.</text>
</comment>
<organism evidence="1 2">
    <name type="scientific">Gulo gulo</name>
    <name type="common">Wolverine</name>
    <name type="synonym">Gluton</name>
    <dbReference type="NCBI Taxonomy" id="48420"/>
    <lineage>
        <taxon>Eukaryota</taxon>
        <taxon>Metazoa</taxon>
        <taxon>Chordata</taxon>
        <taxon>Craniata</taxon>
        <taxon>Vertebrata</taxon>
        <taxon>Euteleostomi</taxon>
        <taxon>Mammalia</taxon>
        <taxon>Eutheria</taxon>
        <taxon>Laurasiatheria</taxon>
        <taxon>Carnivora</taxon>
        <taxon>Caniformia</taxon>
        <taxon>Musteloidea</taxon>
        <taxon>Mustelidae</taxon>
        <taxon>Guloninae</taxon>
        <taxon>Gulo</taxon>
    </lineage>
</organism>